<dbReference type="Pfam" id="PF10934">
    <property type="entry name" value="Sheath_initiator"/>
    <property type="match status" value="1"/>
</dbReference>
<dbReference type="EMBL" id="VSSQ01066663">
    <property type="protein sequence ID" value="MPN19157.1"/>
    <property type="molecule type" value="Genomic_DNA"/>
</dbReference>
<proteinExistence type="predicted"/>
<dbReference type="InterPro" id="IPR020288">
    <property type="entry name" value="Sheath_initiator"/>
</dbReference>
<organism evidence="1">
    <name type="scientific">bioreactor metagenome</name>
    <dbReference type="NCBI Taxonomy" id="1076179"/>
    <lineage>
        <taxon>unclassified sequences</taxon>
        <taxon>metagenomes</taxon>
        <taxon>ecological metagenomes</taxon>
    </lineage>
</organism>
<accession>A0A645FXA6</accession>
<name>A0A645FXA6_9ZZZZ</name>
<protein>
    <recommendedName>
        <fullName evidence="2">DUF2634 domain-containing protein</fullName>
    </recommendedName>
</protein>
<evidence type="ECO:0000313" key="1">
    <source>
        <dbReference type="EMBL" id="MPN19157.1"/>
    </source>
</evidence>
<gene>
    <name evidence="1" type="ORF">SDC9_166523</name>
</gene>
<dbReference type="AlphaFoldDB" id="A0A645FXA6"/>
<evidence type="ECO:0008006" key="2">
    <source>
        <dbReference type="Google" id="ProtNLM"/>
    </source>
</evidence>
<dbReference type="SUPFAM" id="SSF160719">
    <property type="entry name" value="gpW/gp25-like"/>
    <property type="match status" value="1"/>
</dbReference>
<sequence>MIPVTSDGITADFSIVRQPSKTYRMDLDKKIIVGYAYGLEAVKQSVYKILQTERYDWLIYSWNYGSELKSLFGTQMTYAMSEIKRMIREALLMDDRITDVNTFEFERTRESLHVTFRVVSTEGTFESGVTVNV</sequence>
<comment type="caution">
    <text evidence="1">The sequence shown here is derived from an EMBL/GenBank/DDBJ whole genome shotgun (WGS) entry which is preliminary data.</text>
</comment>
<reference evidence="1" key="1">
    <citation type="submission" date="2019-08" db="EMBL/GenBank/DDBJ databases">
        <authorList>
            <person name="Kucharzyk K."/>
            <person name="Murdoch R.W."/>
            <person name="Higgins S."/>
            <person name="Loffler F."/>
        </authorList>
    </citation>
    <scope>NUCLEOTIDE SEQUENCE</scope>
</reference>
<dbReference type="Gene3D" id="3.10.450.40">
    <property type="match status" value="1"/>
</dbReference>